<name>A0A2U1CK22_9BURK</name>
<dbReference type="GO" id="GO:0046872">
    <property type="term" value="F:metal ion binding"/>
    <property type="evidence" value="ECO:0007669"/>
    <property type="project" value="UniProtKB-KW"/>
</dbReference>
<evidence type="ECO:0000256" key="2">
    <source>
        <dbReference type="ARBA" id="ARBA00022487"/>
    </source>
</evidence>
<dbReference type="OrthoDB" id="7062032at2"/>
<dbReference type="GO" id="GO:0052689">
    <property type="term" value="F:carboxylic ester hydrolase activity"/>
    <property type="evidence" value="ECO:0007669"/>
    <property type="project" value="UniProtKB-KW"/>
</dbReference>
<dbReference type="STRING" id="1231391.GCA_000308195_00937"/>
<feature type="chain" id="PRO_5015636941" evidence="8">
    <location>
        <begin position="26"/>
        <end position="578"/>
    </location>
</feature>
<feature type="signal peptide" evidence="8">
    <location>
        <begin position="1"/>
        <end position="25"/>
    </location>
</feature>
<keyword evidence="10" id="KW-1185">Reference proteome</keyword>
<dbReference type="Pfam" id="PF07519">
    <property type="entry name" value="Tannase"/>
    <property type="match status" value="1"/>
</dbReference>
<evidence type="ECO:0000256" key="1">
    <source>
        <dbReference type="ARBA" id="ARBA00006249"/>
    </source>
</evidence>
<evidence type="ECO:0000313" key="9">
    <source>
        <dbReference type="EMBL" id="PVY61335.1"/>
    </source>
</evidence>
<keyword evidence="7" id="KW-1015">Disulfide bond</keyword>
<accession>A0A2U1CK22</accession>
<protein>
    <submittedName>
        <fullName evidence="9">Feruloyl esterase</fullName>
    </submittedName>
</protein>
<evidence type="ECO:0000256" key="5">
    <source>
        <dbReference type="ARBA" id="ARBA00022801"/>
    </source>
</evidence>
<keyword evidence="6" id="KW-0106">Calcium</keyword>
<dbReference type="InterPro" id="IPR029058">
    <property type="entry name" value="AB_hydrolase_fold"/>
</dbReference>
<comment type="similarity">
    <text evidence="1">Belongs to the tannase family.</text>
</comment>
<reference evidence="9 10" key="1">
    <citation type="submission" date="2018-04" db="EMBL/GenBank/DDBJ databases">
        <title>Genomic Encyclopedia of Type Strains, Phase IV (KMG-IV): sequencing the most valuable type-strain genomes for metagenomic binning, comparative biology and taxonomic classification.</title>
        <authorList>
            <person name="Goeker M."/>
        </authorList>
    </citation>
    <scope>NUCLEOTIDE SEQUENCE [LARGE SCALE GENOMIC DNA]</scope>
    <source>
        <strain evidence="9 10">DSM 10065</strain>
    </source>
</reference>
<gene>
    <name evidence="9" type="ORF">C7440_2885</name>
</gene>
<dbReference type="SUPFAM" id="SSF53474">
    <property type="entry name" value="alpha/beta-Hydrolases"/>
    <property type="match status" value="1"/>
</dbReference>
<keyword evidence="5" id="KW-0378">Hydrolase</keyword>
<keyword evidence="2" id="KW-0719">Serine esterase</keyword>
<evidence type="ECO:0000256" key="4">
    <source>
        <dbReference type="ARBA" id="ARBA00022729"/>
    </source>
</evidence>
<dbReference type="PANTHER" id="PTHR33938">
    <property type="entry name" value="FERULOYL ESTERASE B-RELATED"/>
    <property type="match status" value="1"/>
</dbReference>
<evidence type="ECO:0000256" key="8">
    <source>
        <dbReference type="SAM" id="SignalP"/>
    </source>
</evidence>
<keyword evidence="3" id="KW-0479">Metal-binding</keyword>
<dbReference type="PROSITE" id="PS51257">
    <property type="entry name" value="PROKAR_LIPOPROTEIN"/>
    <property type="match status" value="1"/>
</dbReference>
<proteinExistence type="inferred from homology"/>
<dbReference type="PANTHER" id="PTHR33938:SF15">
    <property type="entry name" value="FERULOYL ESTERASE B-RELATED"/>
    <property type="match status" value="1"/>
</dbReference>
<dbReference type="RefSeq" id="WP_116519012.1">
    <property type="nucleotide sequence ID" value="NZ_JACCEX010000004.1"/>
</dbReference>
<evidence type="ECO:0000313" key="10">
    <source>
        <dbReference type="Proteomes" id="UP000246145"/>
    </source>
</evidence>
<dbReference type="InterPro" id="IPR011118">
    <property type="entry name" value="Tannase/feruloyl_esterase"/>
</dbReference>
<organism evidence="9 10">
    <name type="scientific">Pusillimonas noertemannii</name>
    <dbReference type="NCBI Taxonomy" id="305977"/>
    <lineage>
        <taxon>Bacteria</taxon>
        <taxon>Pseudomonadati</taxon>
        <taxon>Pseudomonadota</taxon>
        <taxon>Betaproteobacteria</taxon>
        <taxon>Burkholderiales</taxon>
        <taxon>Alcaligenaceae</taxon>
        <taxon>Pusillimonas</taxon>
    </lineage>
</organism>
<dbReference type="AlphaFoldDB" id="A0A2U1CK22"/>
<comment type="caution">
    <text evidence="9">The sequence shown here is derived from an EMBL/GenBank/DDBJ whole genome shotgun (WGS) entry which is preliminary data.</text>
</comment>
<dbReference type="Proteomes" id="UP000246145">
    <property type="component" value="Unassembled WGS sequence"/>
</dbReference>
<dbReference type="Gene3D" id="3.40.50.1820">
    <property type="entry name" value="alpha/beta hydrolase"/>
    <property type="match status" value="2"/>
</dbReference>
<evidence type="ECO:0000256" key="6">
    <source>
        <dbReference type="ARBA" id="ARBA00022837"/>
    </source>
</evidence>
<evidence type="ECO:0000256" key="7">
    <source>
        <dbReference type="ARBA" id="ARBA00023157"/>
    </source>
</evidence>
<sequence length="578" mass="60974">MEKRLTLTTLAVLTALLYGCGSSSGNDDKKPDDPPQLSCADITTEALDIPGLVISKATEAAATDPGTSASTPAHCLVEGELNQRKSDVDNQQYAIGFEVRLPTDWNGRFFFQGGGGTDGAVNPALGGLPGEGQTTNALSEGYAVASTDGGHKSIDDGTPAGGSLFGMDPQARIDYGYNAVGEVTKVAQTLIERHYDKEADHSYFVGCSNGGRQAMVAASRFADLYDGVIAGNPGFNLPKAGIQHAWDNQQFASVAPLDTATNRPIIEQSFSIPDMKLVASKVLGVCDGLDGLKDGMVLNSSACQAAFDPVKELVCTSGQTAGTDCLGDAAKVEALVRVFDGPRNSKGESLYASWPWDAGVGEMGWRVWKLAMPFPNPDPTIPNSIIATMGGSALPYIFMTPPKAVSGAGHGLIDYLLAYNFDTDAPGIYATNDIYTQSSMQFMTPPDPTDLSAFSAKGGKIIVHHGNSDPVFSVHDSIQWYENLKNADAKAGDYARLYTVPGQNHCGGGPSTSQFDLLTALVDWVENGKAPEQIIAMASPDSTLTDVESRPLCPYPQYAKYDGSGDPKVASSFQCVAS</sequence>
<keyword evidence="4 8" id="KW-0732">Signal</keyword>
<evidence type="ECO:0000256" key="3">
    <source>
        <dbReference type="ARBA" id="ARBA00022723"/>
    </source>
</evidence>
<dbReference type="EMBL" id="QEKO01000004">
    <property type="protein sequence ID" value="PVY61335.1"/>
    <property type="molecule type" value="Genomic_DNA"/>
</dbReference>